<name>A0A419Q0Y1_CLOSI</name>
<keyword evidence="2" id="KW-1185">Reference proteome</keyword>
<evidence type="ECO:0000313" key="2">
    <source>
        <dbReference type="Proteomes" id="UP000286415"/>
    </source>
</evidence>
<sequence>MKCWVTLSEFGHRPSKAYIRPDVMQFHPGGIYNAEVACHGPYLEASQQSSGLSPFFCASVDSRVTRDQRGQLGVRRIFRFDVVRFVTLAVGVLGDDCVHSRRGHI</sequence>
<reference evidence="1 2" key="1">
    <citation type="journal article" date="2018" name="Biotechnol. Adv.">
        <title>Improved genomic resources and new bioinformatic workflow for the carcinogenic parasite Clonorchis sinensis: Biotechnological implications.</title>
        <authorList>
            <person name="Wang D."/>
            <person name="Korhonen P.K."/>
            <person name="Gasser R.B."/>
            <person name="Young N.D."/>
        </authorList>
    </citation>
    <scope>NUCLEOTIDE SEQUENCE [LARGE SCALE GENOMIC DNA]</scope>
    <source>
        <strain evidence="1">Cs-k2</strain>
    </source>
</reference>
<evidence type="ECO:0000313" key="1">
    <source>
        <dbReference type="EMBL" id="KAG5451098.1"/>
    </source>
</evidence>
<dbReference type="AlphaFoldDB" id="A0A419Q0Y1"/>
<organism evidence="1 2">
    <name type="scientific">Clonorchis sinensis</name>
    <name type="common">Chinese liver fluke</name>
    <dbReference type="NCBI Taxonomy" id="79923"/>
    <lineage>
        <taxon>Eukaryota</taxon>
        <taxon>Metazoa</taxon>
        <taxon>Spiralia</taxon>
        <taxon>Lophotrochozoa</taxon>
        <taxon>Platyhelminthes</taxon>
        <taxon>Trematoda</taxon>
        <taxon>Digenea</taxon>
        <taxon>Opisthorchiida</taxon>
        <taxon>Opisthorchiata</taxon>
        <taxon>Opisthorchiidae</taxon>
        <taxon>Clonorchis</taxon>
    </lineage>
</organism>
<reference evidence="1 2" key="2">
    <citation type="journal article" date="2021" name="Genomics">
        <title>High-quality reference genome for Clonorchis sinensis.</title>
        <authorList>
            <person name="Young N.D."/>
            <person name="Stroehlein A.J."/>
            <person name="Kinkar L."/>
            <person name="Wang T."/>
            <person name="Sohn W.M."/>
            <person name="Chang B.C.H."/>
            <person name="Kaur P."/>
            <person name="Weisz D."/>
            <person name="Dudchenko O."/>
            <person name="Aiden E.L."/>
            <person name="Korhonen P.K."/>
            <person name="Gasser R.B."/>
        </authorList>
    </citation>
    <scope>NUCLEOTIDE SEQUENCE [LARGE SCALE GENOMIC DNA]</scope>
    <source>
        <strain evidence="1">Cs-k2</strain>
    </source>
</reference>
<protein>
    <submittedName>
        <fullName evidence="1">Uncharacterized protein</fullName>
    </submittedName>
</protein>
<proteinExistence type="predicted"/>
<gene>
    <name evidence="1" type="ORF">CSKR_106661</name>
</gene>
<comment type="caution">
    <text evidence="1">The sequence shown here is derived from an EMBL/GenBank/DDBJ whole genome shotgun (WGS) entry which is preliminary data.</text>
</comment>
<dbReference type="InParanoid" id="A0A419Q0Y1"/>
<dbReference type="OrthoDB" id="10584439at2759"/>
<dbReference type="EMBL" id="NIRI02000042">
    <property type="protein sequence ID" value="KAG5451098.1"/>
    <property type="molecule type" value="Genomic_DNA"/>
</dbReference>
<dbReference type="Proteomes" id="UP000286415">
    <property type="component" value="Unassembled WGS sequence"/>
</dbReference>
<accession>A0A419Q0Y1</accession>